<sequence>METDDEEEVFAEFLLDHIDVIFKLYPYEFMVEEKFGEADNPITDDKAPCIPHSISDGPVGYTRRQIPDSQEIQAVLKLEKHVYIQDGDKVLEYIEQVVHGWD</sequence>
<dbReference type="Proteomes" id="UP000226192">
    <property type="component" value="Unassembled WGS sequence"/>
</dbReference>
<dbReference type="EMBL" id="NJET01000040">
    <property type="protein sequence ID" value="PHH63897.1"/>
    <property type="molecule type" value="Genomic_DNA"/>
</dbReference>
<evidence type="ECO:0000313" key="2">
    <source>
        <dbReference type="Proteomes" id="UP000226192"/>
    </source>
</evidence>
<dbReference type="AlphaFoldDB" id="A0A2C5Y5C7"/>
<comment type="caution">
    <text evidence="1">The sequence shown here is derived from an EMBL/GenBank/DDBJ whole genome shotgun (WGS) entry which is preliminary data.</text>
</comment>
<proteinExistence type="predicted"/>
<protein>
    <submittedName>
        <fullName evidence="1">Uncharacterized protein</fullName>
    </submittedName>
</protein>
<accession>A0A2C5Y5C7</accession>
<reference evidence="1 2" key="1">
    <citation type="submission" date="2017-06" db="EMBL/GenBank/DDBJ databases">
        <title>Ant-infecting Ophiocordyceps genomes reveal a high diversity of potential behavioral manipulation genes and a possible major role for enterotoxins.</title>
        <authorList>
            <person name="De Bekker C."/>
            <person name="Evans H.C."/>
            <person name="Brachmann A."/>
            <person name="Hughes D.P."/>
        </authorList>
    </citation>
    <scope>NUCLEOTIDE SEQUENCE [LARGE SCALE GENOMIC DNA]</scope>
    <source>
        <strain evidence="1 2">Map64</strain>
    </source>
</reference>
<name>A0A2C5Y5C7_9HYPO</name>
<dbReference type="STRING" id="1399860.A0A2C5Y5C7"/>
<evidence type="ECO:0000313" key="1">
    <source>
        <dbReference type="EMBL" id="PHH63897.1"/>
    </source>
</evidence>
<keyword evidence="2" id="KW-1185">Reference proteome</keyword>
<gene>
    <name evidence="1" type="ORF">CDD81_5345</name>
</gene>
<organism evidence="1 2">
    <name type="scientific">Ophiocordyceps australis</name>
    <dbReference type="NCBI Taxonomy" id="1399860"/>
    <lineage>
        <taxon>Eukaryota</taxon>
        <taxon>Fungi</taxon>
        <taxon>Dikarya</taxon>
        <taxon>Ascomycota</taxon>
        <taxon>Pezizomycotina</taxon>
        <taxon>Sordariomycetes</taxon>
        <taxon>Hypocreomycetidae</taxon>
        <taxon>Hypocreales</taxon>
        <taxon>Ophiocordycipitaceae</taxon>
        <taxon>Ophiocordyceps</taxon>
    </lineage>
</organism>